<reference evidence="2 3" key="1">
    <citation type="submission" date="2023-08" db="EMBL/GenBank/DDBJ databases">
        <title>Black Yeasts Isolated from many extreme environments.</title>
        <authorList>
            <person name="Coleine C."/>
            <person name="Stajich J.E."/>
            <person name="Selbmann L."/>
        </authorList>
    </citation>
    <scope>NUCLEOTIDE SEQUENCE [LARGE SCALE GENOMIC DNA]</scope>
    <source>
        <strain evidence="2 3">CCFEE 5910</strain>
    </source>
</reference>
<feature type="region of interest" description="Disordered" evidence="1">
    <location>
        <begin position="446"/>
        <end position="485"/>
    </location>
</feature>
<proteinExistence type="predicted"/>
<dbReference type="Proteomes" id="UP001309876">
    <property type="component" value="Unassembled WGS sequence"/>
</dbReference>
<organism evidence="2 3">
    <name type="scientific">Lithohypha guttulata</name>
    <dbReference type="NCBI Taxonomy" id="1690604"/>
    <lineage>
        <taxon>Eukaryota</taxon>
        <taxon>Fungi</taxon>
        <taxon>Dikarya</taxon>
        <taxon>Ascomycota</taxon>
        <taxon>Pezizomycotina</taxon>
        <taxon>Eurotiomycetes</taxon>
        <taxon>Chaetothyriomycetidae</taxon>
        <taxon>Chaetothyriales</taxon>
        <taxon>Trichomeriaceae</taxon>
        <taxon>Lithohypha</taxon>
    </lineage>
</organism>
<evidence type="ECO:0000313" key="2">
    <source>
        <dbReference type="EMBL" id="KAK5089200.1"/>
    </source>
</evidence>
<name>A0AAN7Y912_9EURO</name>
<protein>
    <submittedName>
        <fullName evidence="2">Uncharacterized protein</fullName>
    </submittedName>
</protein>
<evidence type="ECO:0000313" key="3">
    <source>
        <dbReference type="Proteomes" id="UP001309876"/>
    </source>
</evidence>
<feature type="region of interest" description="Disordered" evidence="1">
    <location>
        <begin position="61"/>
        <end position="83"/>
    </location>
</feature>
<comment type="caution">
    <text evidence="2">The sequence shown here is derived from an EMBL/GenBank/DDBJ whole genome shotgun (WGS) entry which is preliminary data.</text>
</comment>
<accession>A0AAN7Y912</accession>
<evidence type="ECO:0000256" key="1">
    <source>
        <dbReference type="SAM" id="MobiDB-lite"/>
    </source>
</evidence>
<feature type="compositionally biased region" description="Basic and acidic residues" evidence="1">
    <location>
        <begin position="71"/>
        <end position="80"/>
    </location>
</feature>
<sequence>MFRSLFRRNRTIRVPVDGSNSHQVRQVRVFNRALSKPSSFITTFFVGYFIFRVLDSYATGTDTNKPPQSWEEWKKNHQESVGENDSQFSEQWKKAHKAIQNSNTTPKPLEPQIVGQPSDVISTLTLPIWFREKRSPLYKPDDQEFKDFAKLQADEKKTRDLKVSVARTAAQRLSQPSHQNALKHIGWDHGEVHVFVELVPQLLPPPLYQVPAIIFFKDGVSLGWKTLRPDLGTKMEAVFRPSATWVAAKASLKAFFVSSYTIAKAKLSGRDPPGMHGTGFWKRTLADNLTKDPSSGNVNPPNVQWSMDQQSVQELVRSIHNNHDTRERHDGLLKNVPLSAAIEVAAHVFRHRQLVEIAHKQTHMARGAVQIKGVLACKGKVGMYKVNFMAVYLPSEDRFVGPVTLHQPYIVKDYQKVQQMEDQNKKALRDSQVAKQEKVEVQAQLALLKPKQDDEEQSVDSTKPKSESEDQSNGIAKPPTGKENK</sequence>
<gene>
    <name evidence="2" type="ORF">LTR05_003425</name>
</gene>
<dbReference type="EMBL" id="JAVRRJ010000002">
    <property type="protein sequence ID" value="KAK5089200.1"/>
    <property type="molecule type" value="Genomic_DNA"/>
</dbReference>
<keyword evidence="3" id="KW-1185">Reference proteome</keyword>
<dbReference type="AlphaFoldDB" id="A0AAN7Y912"/>